<dbReference type="EMBL" id="JACORT010000008">
    <property type="protein sequence ID" value="MBC5784854.1"/>
    <property type="molecule type" value="Genomic_DNA"/>
</dbReference>
<accession>A0A923SCF9</accession>
<evidence type="ECO:0000313" key="3">
    <source>
        <dbReference type="EMBL" id="MBC5784854.1"/>
    </source>
</evidence>
<gene>
    <name evidence="3" type="ORF">H8N03_18035</name>
</gene>
<dbReference type="InterPro" id="IPR006976">
    <property type="entry name" value="VanZ-like"/>
</dbReference>
<sequence>MKRALPLFRFGLALAIALVAVALLVPYPALVHIQTDVPWLGHTVRWLDSRVPGFDLDHLVAFAAVGFFMALSRLKGGFGLALACFVAAAVLTEFAQLLLPTRSPQLADAAMDVVGGTLGYAVGWVLAAGVSRRMERAGGR</sequence>
<keyword evidence="1" id="KW-0812">Transmembrane</keyword>
<dbReference type="NCBIfam" id="NF037970">
    <property type="entry name" value="vanZ_1"/>
    <property type="match status" value="1"/>
</dbReference>
<organism evidence="3 4">
    <name type="scientific">Ramlibacter cellulosilyticus</name>
    <dbReference type="NCBI Taxonomy" id="2764187"/>
    <lineage>
        <taxon>Bacteria</taxon>
        <taxon>Pseudomonadati</taxon>
        <taxon>Pseudomonadota</taxon>
        <taxon>Betaproteobacteria</taxon>
        <taxon>Burkholderiales</taxon>
        <taxon>Comamonadaceae</taxon>
        <taxon>Ramlibacter</taxon>
    </lineage>
</organism>
<reference evidence="3" key="1">
    <citation type="submission" date="2020-08" db="EMBL/GenBank/DDBJ databases">
        <title>Ramlibacter sp. USB13 16S ribosomal RNA gene genome sequencing and assembly.</title>
        <authorList>
            <person name="Kang M."/>
        </authorList>
    </citation>
    <scope>NUCLEOTIDE SEQUENCE</scope>
    <source>
        <strain evidence="3">USB13</strain>
    </source>
</reference>
<name>A0A923SCF9_9BURK</name>
<keyword evidence="1" id="KW-1133">Transmembrane helix</keyword>
<proteinExistence type="predicted"/>
<protein>
    <submittedName>
        <fullName evidence="3">VanZ family protein</fullName>
    </submittedName>
</protein>
<feature type="domain" description="VanZ-like" evidence="2">
    <location>
        <begin position="56"/>
        <end position="125"/>
    </location>
</feature>
<dbReference type="Pfam" id="PF04892">
    <property type="entry name" value="VanZ"/>
    <property type="match status" value="1"/>
</dbReference>
<evidence type="ECO:0000259" key="2">
    <source>
        <dbReference type="Pfam" id="PF04892"/>
    </source>
</evidence>
<dbReference type="AlphaFoldDB" id="A0A923SCF9"/>
<comment type="caution">
    <text evidence="3">The sequence shown here is derived from an EMBL/GenBank/DDBJ whole genome shotgun (WGS) entry which is preliminary data.</text>
</comment>
<feature type="transmembrane region" description="Helical" evidence="1">
    <location>
        <begin position="110"/>
        <end position="130"/>
    </location>
</feature>
<evidence type="ECO:0000313" key="4">
    <source>
        <dbReference type="Proteomes" id="UP000608513"/>
    </source>
</evidence>
<keyword evidence="4" id="KW-1185">Reference proteome</keyword>
<dbReference type="Proteomes" id="UP000608513">
    <property type="component" value="Unassembled WGS sequence"/>
</dbReference>
<evidence type="ECO:0000256" key="1">
    <source>
        <dbReference type="SAM" id="Phobius"/>
    </source>
</evidence>
<dbReference type="RefSeq" id="WP_187077600.1">
    <property type="nucleotide sequence ID" value="NZ_JACORT010000008.1"/>
</dbReference>
<keyword evidence="1" id="KW-0472">Membrane</keyword>
<feature type="transmembrane region" description="Helical" evidence="1">
    <location>
        <begin position="78"/>
        <end position="98"/>
    </location>
</feature>
<feature type="transmembrane region" description="Helical" evidence="1">
    <location>
        <begin position="49"/>
        <end position="71"/>
    </location>
</feature>